<dbReference type="OrthoDB" id="9776488at2"/>
<dbReference type="Gene3D" id="3.20.20.140">
    <property type="entry name" value="Metal-dependent hydrolases"/>
    <property type="match status" value="1"/>
</dbReference>
<feature type="binding site" evidence="11">
    <location>
        <position position="147"/>
    </location>
    <ligand>
        <name>substrate</name>
    </ligand>
</feature>
<keyword evidence="15" id="KW-1185">Reference proteome</keyword>
<dbReference type="SUPFAM" id="SSF51556">
    <property type="entry name" value="Metallo-dependent hydrolases"/>
    <property type="match status" value="1"/>
</dbReference>
<feature type="active site" description="Proton donor/acceptor" evidence="10">
    <location>
        <position position="277"/>
    </location>
</feature>
<evidence type="ECO:0000256" key="4">
    <source>
        <dbReference type="ARBA" id="ARBA00022723"/>
    </source>
</evidence>
<comment type="cofactor">
    <cofactor evidence="12">
        <name>a divalent metal cation</name>
        <dbReference type="ChEBI" id="CHEBI:60240"/>
    </cofactor>
    <text evidence="12">Binds 1 divalent metal cation per subunit.</text>
</comment>
<protein>
    <recommendedName>
        <fullName evidence="3">N-acetylglucosamine-6-phosphate deacetylase</fullName>
        <ecNumber evidence="2">3.5.1.25</ecNumber>
    </recommendedName>
</protein>
<dbReference type="EC" id="3.5.1.25" evidence="2"/>
<evidence type="ECO:0000256" key="10">
    <source>
        <dbReference type="PIRSR" id="PIRSR038994-1"/>
    </source>
</evidence>
<dbReference type="InterPro" id="IPR032466">
    <property type="entry name" value="Metal_Hydrolase"/>
</dbReference>
<feature type="binding site" evidence="11">
    <location>
        <begin position="310"/>
        <end position="312"/>
    </location>
    <ligand>
        <name>substrate</name>
    </ligand>
</feature>
<feature type="binding site" evidence="11">
    <location>
        <position position="231"/>
    </location>
    <ligand>
        <name>substrate</name>
    </ligand>
</feature>
<dbReference type="GO" id="GO:0006046">
    <property type="term" value="P:N-acetylglucosamine catabolic process"/>
    <property type="evidence" value="ECO:0007669"/>
    <property type="project" value="TreeGrafter"/>
</dbReference>
<evidence type="ECO:0000313" key="15">
    <source>
        <dbReference type="Proteomes" id="UP000192468"/>
    </source>
</evidence>
<feature type="binding site" evidence="11">
    <location>
        <begin position="223"/>
        <end position="224"/>
    </location>
    <ligand>
        <name>substrate</name>
    </ligand>
</feature>
<evidence type="ECO:0000256" key="11">
    <source>
        <dbReference type="PIRSR" id="PIRSR038994-2"/>
    </source>
</evidence>
<evidence type="ECO:0000256" key="6">
    <source>
        <dbReference type="ARBA" id="ARBA00023277"/>
    </source>
</evidence>
<feature type="binding site" evidence="12">
    <location>
        <position position="220"/>
    </location>
    <ligand>
        <name>Zn(2+)</name>
        <dbReference type="ChEBI" id="CHEBI:29105"/>
    </ligand>
</feature>
<comment type="pathway">
    <text evidence="8">Amino-sugar metabolism; N-acetylneuraminate degradation; D-fructose 6-phosphate from N-acetylneuraminate: step 4/5.</text>
</comment>
<dbReference type="FunFam" id="3.20.20.140:FF:000004">
    <property type="entry name" value="N-acetylglucosamine-6-phosphate deacetylase"/>
    <property type="match status" value="1"/>
</dbReference>
<keyword evidence="4 12" id="KW-0479">Metal-binding</keyword>
<feature type="binding site" evidence="12">
    <location>
        <position position="199"/>
    </location>
    <ligand>
        <name>Zn(2+)</name>
        <dbReference type="ChEBI" id="CHEBI:29105"/>
    </ligand>
</feature>
<dbReference type="Pfam" id="PF01979">
    <property type="entry name" value="Amidohydro_1"/>
    <property type="match status" value="1"/>
</dbReference>
<dbReference type="InterPro" id="IPR011059">
    <property type="entry name" value="Metal-dep_hydrolase_composite"/>
</dbReference>
<dbReference type="Gene3D" id="2.30.40.10">
    <property type="entry name" value="Urease, subunit C, domain 1"/>
    <property type="match status" value="1"/>
</dbReference>
<dbReference type="PIRSF" id="PIRSF038994">
    <property type="entry name" value="NagA"/>
    <property type="match status" value="1"/>
</dbReference>
<evidence type="ECO:0000256" key="1">
    <source>
        <dbReference type="ARBA" id="ARBA00010716"/>
    </source>
</evidence>
<evidence type="ECO:0000256" key="9">
    <source>
        <dbReference type="PIRNR" id="PIRNR038994"/>
    </source>
</evidence>
<dbReference type="NCBIfam" id="TIGR00221">
    <property type="entry name" value="nagA"/>
    <property type="match status" value="1"/>
</dbReference>
<dbReference type="InterPro" id="IPR006680">
    <property type="entry name" value="Amidohydro-rel"/>
</dbReference>
<evidence type="ECO:0000256" key="8">
    <source>
        <dbReference type="ARBA" id="ARBA00060590"/>
    </source>
</evidence>
<dbReference type="GO" id="GO:0046872">
    <property type="term" value="F:metal ion binding"/>
    <property type="evidence" value="ECO:0007669"/>
    <property type="project" value="UniProtKB-KW"/>
</dbReference>
<keyword evidence="6 9" id="KW-0119">Carbohydrate metabolism</keyword>
<accession>A0A1W1XPU6</accession>
<evidence type="ECO:0000256" key="12">
    <source>
        <dbReference type="PIRSR" id="PIRSR038994-3"/>
    </source>
</evidence>
<evidence type="ECO:0000256" key="7">
    <source>
        <dbReference type="ARBA" id="ARBA00047647"/>
    </source>
</evidence>
<dbReference type="CDD" id="cd00854">
    <property type="entry name" value="NagA"/>
    <property type="match status" value="1"/>
</dbReference>
<evidence type="ECO:0000256" key="5">
    <source>
        <dbReference type="ARBA" id="ARBA00022801"/>
    </source>
</evidence>
<dbReference type="PANTHER" id="PTHR11113:SF14">
    <property type="entry name" value="N-ACETYLGLUCOSAMINE-6-PHOSPHATE DEACETYLASE"/>
    <property type="match status" value="1"/>
</dbReference>
<comment type="similarity">
    <text evidence="1 9">Belongs to the metallo-dependent hydrolases superfamily. NagA family.</text>
</comment>
<organism evidence="14 15">
    <name type="scientific">Clostridium acidisoli DSM 12555</name>
    <dbReference type="NCBI Taxonomy" id="1121291"/>
    <lineage>
        <taxon>Bacteria</taxon>
        <taxon>Bacillati</taxon>
        <taxon>Bacillota</taxon>
        <taxon>Clostridia</taxon>
        <taxon>Eubacteriales</taxon>
        <taxon>Clostridiaceae</taxon>
        <taxon>Clostridium</taxon>
    </lineage>
</organism>
<name>A0A1W1XPU6_9CLOT</name>
<evidence type="ECO:0000313" key="14">
    <source>
        <dbReference type="EMBL" id="SMC25551.1"/>
    </source>
</evidence>
<dbReference type="RefSeq" id="WP_084116304.1">
    <property type="nucleotide sequence ID" value="NZ_FWXH01000009.1"/>
</dbReference>
<proteinExistence type="inferred from homology"/>
<evidence type="ECO:0000259" key="13">
    <source>
        <dbReference type="Pfam" id="PF01979"/>
    </source>
</evidence>
<sequence>MKAIINGKIITPNKILTNKVVTFDDTIKSIIDENEFKEQINSTQISNIEIIDAKGNYVSPGFIDIHIHGSGGYDTMDDEIDAIKSISKVIAQNGVTAFLPTTMTMDREKIYNALSNIKHCMKLNLQGAKILGAHVEGPFISEKYKGAQKEDYIIEPEYKFIEKFKDVIKIITLATEKDKDFSFIKQIKQETNISLSIGHSNATYEEAMEAINMGVDSATHMFNAMTPFNHRKPGVVGAIFNSDTYCEIIADTIHVHPSIFQTLVKIKGIDKLMLITDSMRAGCLKDGISELGGQKVIVKNNSARLEDGTLAGSILRLNKAVKNFMDYTDINIYDAVNMASLNPAKNLKLDDKIGSIETGKYADIIIFDKDFCIEQTIVNGKIVYKK</sequence>
<dbReference type="GO" id="GO:0008448">
    <property type="term" value="F:N-acetylglucosamine-6-phosphate deacetylase activity"/>
    <property type="evidence" value="ECO:0007669"/>
    <property type="project" value="UniProtKB-EC"/>
</dbReference>
<comment type="catalytic activity">
    <reaction evidence="7">
        <text>N-acetyl-D-glucosamine 6-phosphate + H2O = D-glucosamine 6-phosphate + acetate</text>
        <dbReference type="Rhea" id="RHEA:22936"/>
        <dbReference type="ChEBI" id="CHEBI:15377"/>
        <dbReference type="ChEBI" id="CHEBI:30089"/>
        <dbReference type="ChEBI" id="CHEBI:57513"/>
        <dbReference type="ChEBI" id="CHEBI:58725"/>
        <dbReference type="EC" id="3.5.1.25"/>
    </reaction>
</comment>
<evidence type="ECO:0000256" key="3">
    <source>
        <dbReference type="ARBA" id="ARBA00018029"/>
    </source>
</evidence>
<dbReference type="InterPro" id="IPR003764">
    <property type="entry name" value="GlcNAc_6-P_deAcase"/>
</dbReference>
<reference evidence="14 15" key="1">
    <citation type="submission" date="2017-04" db="EMBL/GenBank/DDBJ databases">
        <authorList>
            <person name="Afonso C.L."/>
            <person name="Miller P.J."/>
            <person name="Scott M.A."/>
            <person name="Spackman E."/>
            <person name="Goraichik I."/>
            <person name="Dimitrov K.M."/>
            <person name="Suarez D.L."/>
            <person name="Swayne D.E."/>
        </authorList>
    </citation>
    <scope>NUCLEOTIDE SEQUENCE [LARGE SCALE GENOMIC DNA]</scope>
    <source>
        <strain evidence="14 15">DSM 12555</strain>
    </source>
</reference>
<keyword evidence="5 9" id="KW-0378">Hydrolase</keyword>
<feature type="binding site" evidence="11">
    <location>
        <position position="254"/>
    </location>
    <ligand>
        <name>substrate</name>
    </ligand>
</feature>
<dbReference type="AlphaFoldDB" id="A0A1W1XPU6"/>
<dbReference type="EMBL" id="FWXH01000009">
    <property type="protein sequence ID" value="SMC25551.1"/>
    <property type="molecule type" value="Genomic_DNA"/>
</dbReference>
<gene>
    <name evidence="14" type="ORF">SAMN02745134_02480</name>
</gene>
<dbReference type="STRING" id="1121291.SAMN02745134_02480"/>
<dbReference type="SUPFAM" id="SSF51338">
    <property type="entry name" value="Composite domain of metallo-dependent hydrolases"/>
    <property type="match status" value="1"/>
</dbReference>
<feature type="domain" description="Amidohydrolase-related" evidence="13">
    <location>
        <begin position="57"/>
        <end position="383"/>
    </location>
</feature>
<dbReference type="Proteomes" id="UP000192468">
    <property type="component" value="Unassembled WGS sequence"/>
</dbReference>
<feature type="binding site" evidence="12">
    <location>
        <position position="136"/>
    </location>
    <ligand>
        <name>Zn(2+)</name>
        <dbReference type="ChEBI" id="CHEBI:29105"/>
    </ligand>
</feature>
<evidence type="ECO:0000256" key="2">
    <source>
        <dbReference type="ARBA" id="ARBA00011899"/>
    </source>
</evidence>
<dbReference type="PANTHER" id="PTHR11113">
    <property type="entry name" value="N-ACETYLGLUCOSAMINE-6-PHOSPHATE DEACETYLASE"/>
    <property type="match status" value="1"/>
</dbReference>